<accession>A0ABM4WC02</accession>
<evidence type="ECO:0000256" key="2">
    <source>
        <dbReference type="SAM" id="MobiDB-lite"/>
    </source>
</evidence>
<feature type="region of interest" description="Disordered" evidence="2">
    <location>
        <begin position="776"/>
        <end position="843"/>
    </location>
</feature>
<keyword evidence="4" id="KW-1185">Reference proteome</keyword>
<feature type="compositionally biased region" description="Low complexity" evidence="2">
    <location>
        <begin position="316"/>
        <end position="326"/>
    </location>
</feature>
<dbReference type="PANTHER" id="PTHR35766">
    <property type="entry name" value="OS08G0543600 PROTEIN"/>
    <property type="match status" value="1"/>
</dbReference>
<reference evidence="5" key="1">
    <citation type="submission" date="2025-08" db="UniProtKB">
        <authorList>
            <consortium name="RefSeq"/>
        </authorList>
    </citation>
    <scope>IDENTIFICATION</scope>
    <source>
        <tissue evidence="5">Leaves</tissue>
    </source>
</reference>
<evidence type="ECO:0000313" key="5">
    <source>
        <dbReference type="RefSeq" id="XP_071929315.1"/>
    </source>
</evidence>
<feature type="domain" description="DUF7725" evidence="3">
    <location>
        <begin position="595"/>
        <end position="667"/>
    </location>
</feature>
<sequence>MEAAAGVAAARGVSLSVPSSQPSRKEWRVVSETSVRSSSNEELERSKLGQSDERLIYEQRLHSVVKQREELQQMETELRAQLIARGEIMEMRSTYDAHIKEHENAKIKLQEQLREKEQRMLELERKMEDKERELHAIRLDNEAQAWAKEDLLREQSKELQTYRRERDNTEAERAQHIKQIHELQEHFQEKDRQLMELQEQNRIAQENILFKDEQLREAQAWITRVQEMDALQSTTNHSLQAELRERTEQYNQLWLGCQRQFGEMERLHLHIQQLQHELADARERSNTYSDASHVSQTNPRDVSQIGKSNSGHLDMSGSGSPGESSSLPNGNADNASFVSVGNASVQADHAHGVPIAPSSLLGMPTYLPHGQMTAVHPFVVHQQGVPHSVPSHVGHFHSVPAVSSLQQWQNQQAVSEGAATHDQHSLQTEPNMLRSDSNYNYESSVNGQVLHSGYMNVNISQGMEPHSVVSSSNVEGQPVESIDTSYLSGAQPQQSLQQISSQFHDALRLDSLAHVNDTKEKNVNSLSNSPMEVQGLMMEKSGSISNESSSEEANHAANLSESTMDTAAEVILSESFAAAGQKNTGIGGKLSEANLLDERSLLACIVRTIPPGSGGRIRITTTLPNRLGKMIAPLHWHDYKKKYGKLDEFVSSHPELFVIDGDYIQLREGAQEIIAATAAVAKVAAAAAAAVTSSYSSLVPSVAVTPMAQSHRLKKAPSMEFTSGKSDRSIFKEYAVSRPSNAIDNSSQLSAMKNQHPNGVSFSNSEGVSNVKILSKPKDHTGMNSSESRHGQSTLLTYGNGTNSEKNDFGSSQNKGSTQWKTSGSVVGNQQGRVVGAAASPRR</sequence>
<dbReference type="InterPro" id="IPR056142">
    <property type="entry name" value="DUF7725"/>
</dbReference>
<proteinExistence type="predicted"/>
<gene>
    <name evidence="5" type="primary">LOC113728251</name>
</gene>
<feature type="region of interest" description="Disordered" evidence="2">
    <location>
        <begin position="282"/>
        <end position="333"/>
    </location>
</feature>
<protein>
    <submittedName>
        <fullName evidence="5">Uncharacterized protein isoform X5</fullName>
    </submittedName>
</protein>
<dbReference type="Pfam" id="PF24851">
    <property type="entry name" value="DUF7725"/>
    <property type="match status" value="1"/>
</dbReference>
<evidence type="ECO:0000313" key="4">
    <source>
        <dbReference type="Proteomes" id="UP001652660"/>
    </source>
</evidence>
<feature type="compositionally biased region" description="Low complexity" evidence="2">
    <location>
        <begin position="30"/>
        <end position="40"/>
    </location>
</feature>
<feature type="coiled-coil region" evidence="1">
    <location>
        <begin position="64"/>
        <end position="214"/>
    </location>
</feature>
<dbReference type="PANTHER" id="PTHR35766:SF1">
    <property type="entry name" value="OS08G0543600 PROTEIN"/>
    <property type="match status" value="1"/>
</dbReference>
<keyword evidence="1" id="KW-0175">Coiled coil</keyword>
<evidence type="ECO:0000259" key="3">
    <source>
        <dbReference type="Pfam" id="PF24851"/>
    </source>
</evidence>
<organism evidence="4 5">
    <name type="scientific">Coffea arabica</name>
    <name type="common">Arabian coffee</name>
    <dbReference type="NCBI Taxonomy" id="13443"/>
    <lineage>
        <taxon>Eukaryota</taxon>
        <taxon>Viridiplantae</taxon>
        <taxon>Streptophyta</taxon>
        <taxon>Embryophyta</taxon>
        <taxon>Tracheophyta</taxon>
        <taxon>Spermatophyta</taxon>
        <taxon>Magnoliopsida</taxon>
        <taxon>eudicotyledons</taxon>
        <taxon>Gunneridae</taxon>
        <taxon>Pentapetalae</taxon>
        <taxon>asterids</taxon>
        <taxon>lamiids</taxon>
        <taxon>Gentianales</taxon>
        <taxon>Rubiaceae</taxon>
        <taxon>Ixoroideae</taxon>
        <taxon>Gardenieae complex</taxon>
        <taxon>Bertiereae - Coffeeae clade</taxon>
        <taxon>Coffeeae</taxon>
        <taxon>Coffea</taxon>
    </lineage>
</organism>
<feature type="compositionally biased region" description="Polar residues" evidence="2">
    <location>
        <begin position="286"/>
        <end position="311"/>
    </location>
</feature>
<feature type="compositionally biased region" description="Polar residues" evidence="2">
    <location>
        <begin position="782"/>
        <end position="832"/>
    </location>
</feature>
<feature type="region of interest" description="Disordered" evidence="2">
    <location>
        <begin position="1"/>
        <end position="48"/>
    </location>
</feature>
<name>A0ABM4WC02_COFAR</name>
<dbReference type="GeneID" id="113728251"/>
<dbReference type="RefSeq" id="XP_071929315.1">
    <property type="nucleotide sequence ID" value="XM_072073214.1"/>
</dbReference>
<dbReference type="Proteomes" id="UP001652660">
    <property type="component" value="Chromosome 2c"/>
</dbReference>
<feature type="compositionally biased region" description="Low complexity" evidence="2">
    <location>
        <begin position="1"/>
        <end position="13"/>
    </location>
</feature>
<evidence type="ECO:0000256" key="1">
    <source>
        <dbReference type="SAM" id="Coils"/>
    </source>
</evidence>